<keyword evidence="1 2" id="KW-0732">Signal</keyword>
<dbReference type="RefSeq" id="WP_064542612.1">
    <property type="nucleotide sequence ID" value="NZ_LXEQ01000022.1"/>
</dbReference>
<dbReference type="Gene3D" id="3.30.1660.10">
    <property type="entry name" value="Flavin-binding protein dodecin"/>
    <property type="match status" value="1"/>
</dbReference>
<evidence type="ECO:0000256" key="2">
    <source>
        <dbReference type="SAM" id="SignalP"/>
    </source>
</evidence>
<protein>
    <recommendedName>
        <fullName evidence="3">YdgH/BhsA/McbA-like domain-containing protein</fullName>
    </recommendedName>
</protein>
<comment type="caution">
    <text evidence="4">The sequence shown here is derived from an EMBL/GenBank/DDBJ whole genome shotgun (WGS) entry which is preliminary data.</text>
</comment>
<organism evidence="4 5">
    <name type="scientific">Buttiauxella ferragutiae ATCC 51602</name>
    <dbReference type="NCBI Taxonomy" id="1354252"/>
    <lineage>
        <taxon>Bacteria</taxon>
        <taxon>Pseudomonadati</taxon>
        <taxon>Pseudomonadota</taxon>
        <taxon>Gammaproteobacteria</taxon>
        <taxon>Enterobacterales</taxon>
        <taxon>Enterobacteriaceae</taxon>
        <taxon>Buttiauxella</taxon>
    </lineage>
</organism>
<evidence type="ECO:0000313" key="5">
    <source>
        <dbReference type="Proteomes" id="UP000078407"/>
    </source>
</evidence>
<dbReference type="PANTHER" id="PTHR34156">
    <property type="entry name" value="OUTER MEMBRANE PROTEIN-RELATED-RELATED"/>
    <property type="match status" value="1"/>
</dbReference>
<evidence type="ECO:0000256" key="1">
    <source>
        <dbReference type="ARBA" id="ARBA00022729"/>
    </source>
</evidence>
<gene>
    <name evidence="4" type="ORF">M976_01129</name>
</gene>
<sequence length="90" mass="9844">MFKKIMLTTAVITSVISLPSFAATEISWDETSKYVHVGDISVGGKYFSPDDAKSNINMKAAEAGADYYYVSRFTRGNTGFGANAVLYKEK</sequence>
<name>A0ABX2WBA3_9ENTR</name>
<reference evidence="4 5" key="1">
    <citation type="submission" date="2016-04" db="EMBL/GenBank/DDBJ databases">
        <title>ATOL: Assembling a taxonomically balanced genome-scale reconstruction of the evolutionary history of the Enterobacteriaceae.</title>
        <authorList>
            <person name="Plunkett G.III."/>
            <person name="Neeno-Eckwall E.C."/>
            <person name="Glasner J.D."/>
            <person name="Perna N.T."/>
        </authorList>
    </citation>
    <scope>NUCLEOTIDE SEQUENCE [LARGE SCALE GENOMIC DNA]</scope>
    <source>
        <strain evidence="4 5">ATCC 51602</strain>
    </source>
</reference>
<evidence type="ECO:0000259" key="3">
    <source>
        <dbReference type="Pfam" id="PF07338"/>
    </source>
</evidence>
<evidence type="ECO:0000313" key="4">
    <source>
        <dbReference type="EMBL" id="OAT30120.1"/>
    </source>
</evidence>
<dbReference type="Proteomes" id="UP000078407">
    <property type="component" value="Unassembled WGS sequence"/>
</dbReference>
<dbReference type="InterPro" id="IPR010854">
    <property type="entry name" value="YdgH/BhsA/McbA-like_dom"/>
</dbReference>
<accession>A0ABX2WBA3</accession>
<dbReference type="EMBL" id="LXEQ01000022">
    <property type="protein sequence ID" value="OAT30120.1"/>
    <property type="molecule type" value="Genomic_DNA"/>
</dbReference>
<dbReference type="InterPro" id="IPR051096">
    <property type="entry name" value="BhsA/McbA_stress_biofilm_assoc"/>
</dbReference>
<dbReference type="SUPFAM" id="SSF159871">
    <property type="entry name" value="YdgH-like"/>
    <property type="match status" value="1"/>
</dbReference>
<dbReference type="Pfam" id="PF07338">
    <property type="entry name" value="YdgH_BhsA-like"/>
    <property type="match status" value="1"/>
</dbReference>
<dbReference type="InterPro" id="IPR036275">
    <property type="entry name" value="YdgH-like_sf"/>
</dbReference>
<dbReference type="InterPro" id="IPR025543">
    <property type="entry name" value="Dodecin-like"/>
</dbReference>
<feature type="domain" description="YdgH/BhsA/McbA-like" evidence="3">
    <location>
        <begin position="36"/>
        <end position="88"/>
    </location>
</feature>
<proteinExistence type="predicted"/>
<keyword evidence="5" id="KW-1185">Reference proteome</keyword>
<feature type="signal peptide" evidence="2">
    <location>
        <begin position="1"/>
        <end position="22"/>
    </location>
</feature>
<feature type="chain" id="PRO_5046050703" description="YdgH/BhsA/McbA-like domain-containing protein" evidence="2">
    <location>
        <begin position="23"/>
        <end position="90"/>
    </location>
</feature>